<keyword evidence="2" id="KW-0808">Transferase</keyword>
<sequence length="213" mass="22223">MSTAAPSTPPPAPQASPAGTGAFLREFLRDPLRTASALPSSRALARAATAPVPATGDPVVVELGPGTGAFTDVIAERLGGRGHHLAVELNPRLAALLRVRHPGLDVAVADAAELPALLADRGLARADVVVSGLPWAAYPRDEPWLTDVVAGCLHPDGALTQFGYSVTRALPPARRLRRRLAAAFEEVVHGRAVLANVPPAFVLTARRPRPPRG</sequence>
<dbReference type="SUPFAM" id="SSF53335">
    <property type="entry name" value="S-adenosyl-L-methionine-dependent methyltransferases"/>
    <property type="match status" value="1"/>
</dbReference>
<dbReference type="GO" id="GO:0008168">
    <property type="term" value="F:methyltransferase activity"/>
    <property type="evidence" value="ECO:0007669"/>
    <property type="project" value="UniProtKB-KW"/>
</dbReference>
<dbReference type="CDD" id="cd02440">
    <property type="entry name" value="AdoMet_MTases"/>
    <property type="match status" value="1"/>
</dbReference>
<dbReference type="RefSeq" id="WP_345649655.1">
    <property type="nucleotide sequence ID" value="NZ_BAABLY010000061.1"/>
</dbReference>
<reference evidence="2 3" key="1">
    <citation type="submission" date="2024-03" db="EMBL/GenBank/DDBJ databases">
        <title>Draft genome sequence of Pseudonocardia tropica JCM 19149.</title>
        <authorList>
            <person name="Butdee W."/>
            <person name="Duangmal K."/>
        </authorList>
    </citation>
    <scope>NUCLEOTIDE SEQUENCE [LARGE SCALE GENOMIC DNA]</scope>
    <source>
        <strain evidence="2 3">JCM 19149</strain>
    </source>
</reference>
<dbReference type="EMBL" id="JBEDNP010000005">
    <property type="protein sequence ID" value="MEQ3539333.1"/>
    <property type="molecule type" value="Genomic_DNA"/>
</dbReference>
<gene>
    <name evidence="2" type="ORF">WHI96_10905</name>
</gene>
<dbReference type="Gene3D" id="3.40.50.150">
    <property type="entry name" value="Vaccinia Virus protein VP39"/>
    <property type="match status" value="1"/>
</dbReference>
<evidence type="ECO:0000313" key="3">
    <source>
        <dbReference type="Proteomes" id="UP001464923"/>
    </source>
</evidence>
<accession>A0ABV1JVA0</accession>
<keyword evidence="3" id="KW-1185">Reference proteome</keyword>
<protein>
    <submittedName>
        <fullName evidence="2">SAM-dependent methyltransferase</fullName>
    </submittedName>
</protein>
<feature type="region of interest" description="Disordered" evidence="1">
    <location>
        <begin position="1"/>
        <end position="21"/>
    </location>
</feature>
<evidence type="ECO:0000256" key="1">
    <source>
        <dbReference type="SAM" id="MobiDB-lite"/>
    </source>
</evidence>
<organism evidence="2 3">
    <name type="scientific">Pseudonocardia tropica</name>
    <dbReference type="NCBI Taxonomy" id="681289"/>
    <lineage>
        <taxon>Bacteria</taxon>
        <taxon>Bacillati</taxon>
        <taxon>Actinomycetota</taxon>
        <taxon>Actinomycetes</taxon>
        <taxon>Pseudonocardiales</taxon>
        <taxon>Pseudonocardiaceae</taxon>
        <taxon>Pseudonocardia</taxon>
    </lineage>
</organism>
<comment type="caution">
    <text evidence="2">The sequence shown here is derived from an EMBL/GenBank/DDBJ whole genome shotgun (WGS) entry which is preliminary data.</text>
</comment>
<dbReference type="GO" id="GO:0032259">
    <property type="term" value="P:methylation"/>
    <property type="evidence" value="ECO:0007669"/>
    <property type="project" value="UniProtKB-KW"/>
</dbReference>
<dbReference type="InterPro" id="IPR029063">
    <property type="entry name" value="SAM-dependent_MTases_sf"/>
</dbReference>
<name>A0ABV1JVA0_9PSEU</name>
<evidence type="ECO:0000313" key="2">
    <source>
        <dbReference type="EMBL" id="MEQ3539333.1"/>
    </source>
</evidence>
<keyword evidence="2" id="KW-0489">Methyltransferase</keyword>
<dbReference type="Proteomes" id="UP001464923">
    <property type="component" value="Unassembled WGS sequence"/>
</dbReference>
<proteinExistence type="predicted"/>